<feature type="chain" id="PRO_5046519817" evidence="4">
    <location>
        <begin position="22"/>
        <end position="345"/>
    </location>
</feature>
<comment type="caution">
    <text evidence="5">The sequence shown here is derived from an EMBL/GenBank/DDBJ whole genome shotgun (WGS) entry which is preliminary data.</text>
</comment>
<keyword evidence="4" id="KW-0732">Signal</keyword>
<dbReference type="Proteomes" id="UP001597511">
    <property type="component" value="Unassembled WGS sequence"/>
</dbReference>
<reference evidence="6" key="1">
    <citation type="journal article" date="2019" name="Int. J. Syst. Evol. Microbiol.">
        <title>The Global Catalogue of Microorganisms (GCM) 10K type strain sequencing project: providing services to taxonomists for standard genome sequencing and annotation.</title>
        <authorList>
            <consortium name="The Broad Institute Genomics Platform"/>
            <consortium name="The Broad Institute Genome Sequencing Center for Infectious Disease"/>
            <person name="Wu L."/>
            <person name="Ma J."/>
        </authorList>
    </citation>
    <scope>NUCLEOTIDE SEQUENCE [LARGE SCALE GENOMIC DNA]</scope>
    <source>
        <strain evidence="6">KCTC 23299</strain>
    </source>
</reference>
<evidence type="ECO:0000313" key="5">
    <source>
        <dbReference type="EMBL" id="MFD2919588.1"/>
    </source>
</evidence>
<sequence>MYKRSILFLFLVCMGVMSLTAQTNLEKIRQGVALHEHAQYEAAIKLYDEVIAADDKNVLAYYEKSYSLLMLRKYDESIRLSKSIIESFPGDDNIPNAYINWGTALDYQGKTKDALKVYSKGLKAFPGNYLLHFNKAISYNSRGDKQEAIEELQLALKSNPLHPSSHHVLGIFTAGSNKIAAMLSNLAYLAIQPQATERANYNRERVERIIGLSAEKKDDKNITISLSLPDKKKKENDFSSLELIIGLTAASNHTKEHENETAIERMQRNLEMVFSGLSAGQKDGKGFYWEFYAPFFASLEKEGFRETFVHIMYTSSGAVLNELWLHDNKVKVEAFKKWLAAYKWI</sequence>
<dbReference type="PANTHER" id="PTHR44943">
    <property type="entry name" value="CELLULOSE SYNTHASE OPERON PROTEIN C"/>
    <property type="match status" value="1"/>
</dbReference>
<dbReference type="PANTHER" id="PTHR44943:SF8">
    <property type="entry name" value="TPR REPEAT-CONTAINING PROTEIN MJ0263"/>
    <property type="match status" value="1"/>
</dbReference>
<dbReference type="InterPro" id="IPR011990">
    <property type="entry name" value="TPR-like_helical_dom_sf"/>
</dbReference>
<dbReference type="Gene3D" id="1.25.40.10">
    <property type="entry name" value="Tetratricopeptide repeat domain"/>
    <property type="match status" value="1"/>
</dbReference>
<keyword evidence="2 3" id="KW-0802">TPR repeat</keyword>
<organism evidence="5 6">
    <name type="scientific">Terrimonas rubra</name>
    <dbReference type="NCBI Taxonomy" id="1035890"/>
    <lineage>
        <taxon>Bacteria</taxon>
        <taxon>Pseudomonadati</taxon>
        <taxon>Bacteroidota</taxon>
        <taxon>Chitinophagia</taxon>
        <taxon>Chitinophagales</taxon>
        <taxon>Chitinophagaceae</taxon>
        <taxon>Terrimonas</taxon>
    </lineage>
</organism>
<keyword evidence="6" id="KW-1185">Reference proteome</keyword>
<keyword evidence="1" id="KW-0677">Repeat</keyword>
<dbReference type="InterPro" id="IPR019734">
    <property type="entry name" value="TPR_rpt"/>
</dbReference>
<protein>
    <submittedName>
        <fullName evidence="5">Tetratricopeptide repeat protein</fullName>
    </submittedName>
</protein>
<dbReference type="RefSeq" id="WP_386096925.1">
    <property type="nucleotide sequence ID" value="NZ_JBHUOZ010000001.1"/>
</dbReference>
<evidence type="ECO:0000313" key="6">
    <source>
        <dbReference type="Proteomes" id="UP001597511"/>
    </source>
</evidence>
<dbReference type="PROSITE" id="PS50005">
    <property type="entry name" value="TPR"/>
    <property type="match status" value="1"/>
</dbReference>
<evidence type="ECO:0000256" key="2">
    <source>
        <dbReference type="ARBA" id="ARBA00022803"/>
    </source>
</evidence>
<dbReference type="SMART" id="SM00028">
    <property type="entry name" value="TPR"/>
    <property type="match status" value="4"/>
</dbReference>
<evidence type="ECO:0000256" key="4">
    <source>
        <dbReference type="SAM" id="SignalP"/>
    </source>
</evidence>
<proteinExistence type="predicted"/>
<dbReference type="InterPro" id="IPR051685">
    <property type="entry name" value="Ycf3/AcsC/BcsC/TPR_MFPF"/>
</dbReference>
<gene>
    <name evidence="5" type="ORF">ACFS6H_07725</name>
</gene>
<dbReference type="Pfam" id="PF13432">
    <property type="entry name" value="TPR_16"/>
    <property type="match status" value="2"/>
</dbReference>
<name>A0ABW6A2Q3_9BACT</name>
<evidence type="ECO:0000256" key="3">
    <source>
        <dbReference type="PROSITE-ProRule" id="PRU00339"/>
    </source>
</evidence>
<dbReference type="SUPFAM" id="SSF48452">
    <property type="entry name" value="TPR-like"/>
    <property type="match status" value="1"/>
</dbReference>
<feature type="repeat" description="TPR" evidence="3">
    <location>
        <begin position="95"/>
        <end position="128"/>
    </location>
</feature>
<evidence type="ECO:0000256" key="1">
    <source>
        <dbReference type="ARBA" id="ARBA00022737"/>
    </source>
</evidence>
<accession>A0ABW6A2Q3</accession>
<dbReference type="EMBL" id="JBHUOZ010000001">
    <property type="protein sequence ID" value="MFD2919588.1"/>
    <property type="molecule type" value="Genomic_DNA"/>
</dbReference>
<feature type="signal peptide" evidence="4">
    <location>
        <begin position="1"/>
        <end position="21"/>
    </location>
</feature>